<feature type="compositionally biased region" description="Polar residues" evidence="1">
    <location>
        <begin position="292"/>
        <end position="305"/>
    </location>
</feature>
<feature type="non-terminal residue" evidence="2">
    <location>
        <position position="1"/>
    </location>
</feature>
<sequence length="330" mass="36159">LGLRSAISSDNSSPASRTFGFPLRLPGDIFSPQKPTTTKLRKDIQNVSKSYLPQTMKEAKFVYIRVPTLVTSLEPLYEGPFPVINNDGKTITIVNNGSESRVSIDRCKPGFALPAINQGANPPSAGQPPDPPRALNDQNNPSTSDQQSRYNLRVRFQPQNASTTPINTHCTTSTTKQSQHGSPTCKTRYVEPSRRPGQPRHPDPLLDDRPQGVCDGSSQPSQTRRRPGISYADATREGKLRSSERILHQRIPAAAKGKSTPRHEEASNPQLNSGRLHTERPTTRSSDVAIHANSTTEDGPSSSTMGKRKVKPRPDSPHPAKRKKTPRTSS</sequence>
<proteinExistence type="predicted"/>
<dbReference type="EMBL" id="GBRD01014264">
    <property type="protein sequence ID" value="JAG51562.1"/>
    <property type="molecule type" value="Transcribed_RNA"/>
</dbReference>
<organism evidence="2">
    <name type="scientific">Lygus hesperus</name>
    <name type="common">Western plant bug</name>
    <dbReference type="NCBI Taxonomy" id="30085"/>
    <lineage>
        <taxon>Eukaryota</taxon>
        <taxon>Metazoa</taxon>
        <taxon>Ecdysozoa</taxon>
        <taxon>Arthropoda</taxon>
        <taxon>Hexapoda</taxon>
        <taxon>Insecta</taxon>
        <taxon>Pterygota</taxon>
        <taxon>Neoptera</taxon>
        <taxon>Paraneoptera</taxon>
        <taxon>Hemiptera</taxon>
        <taxon>Heteroptera</taxon>
        <taxon>Panheteroptera</taxon>
        <taxon>Cimicomorpha</taxon>
        <taxon>Miridae</taxon>
        <taxon>Mirini</taxon>
        <taxon>Lygus</taxon>
    </lineage>
</organism>
<evidence type="ECO:0000313" key="2">
    <source>
        <dbReference type="EMBL" id="JAG51562.1"/>
    </source>
</evidence>
<feature type="compositionally biased region" description="Basic and acidic residues" evidence="1">
    <location>
        <begin position="234"/>
        <end position="247"/>
    </location>
</feature>
<dbReference type="AlphaFoldDB" id="A0A0K8SE46"/>
<feature type="compositionally biased region" description="Polar residues" evidence="1">
    <location>
        <begin position="157"/>
        <end position="185"/>
    </location>
</feature>
<evidence type="ECO:0000256" key="1">
    <source>
        <dbReference type="SAM" id="MobiDB-lite"/>
    </source>
</evidence>
<accession>A0A0K8SE46</accession>
<reference evidence="2" key="1">
    <citation type="submission" date="2014-09" db="EMBL/GenBank/DDBJ databases">
        <authorList>
            <person name="Magalhaes I.L.F."/>
            <person name="Oliveira U."/>
            <person name="Santos F.R."/>
            <person name="Vidigal T.H.D.A."/>
            <person name="Brescovit A.D."/>
            <person name="Santos A.J."/>
        </authorList>
    </citation>
    <scope>NUCLEOTIDE SEQUENCE</scope>
</reference>
<feature type="compositionally biased region" description="Basic and acidic residues" evidence="1">
    <location>
        <begin position="188"/>
        <end position="210"/>
    </location>
</feature>
<feature type="region of interest" description="Disordered" evidence="1">
    <location>
        <begin position="113"/>
        <end position="330"/>
    </location>
</feature>
<feature type="compositionally biased region" description="Polar residues" evidence="1">
    <location>
        <begin position="136"/>
        <end position="150"/>
    </location>
</feature>
<name>A0A0K8SE46_LYGHE</name>
<protein>
    <submittedName>
        <fullName evidence="2">Uncharacterized protein</fullName>
    </submittedName>
</protein>
<feature type="compositionally biased region" description="Basic residues" evidence="1">
    <location>
        <begin position="319"/>
        <end position="330"/>
    </location>
</feature>